<dbReference type="RefSeq" id="WP_094532757.1">
    <property type="nucleotide sequence ID" value="NZ_NHPJ01000094.1"/>
</dbReference>
<sequence length="190" mass="21303">MKIRQNIRHWAAKKALTTPVVGDVANDKLVDLHTSIFLNKADEERREERRDHLDDFFDATMDAYVAALEAGFPEAEAREITHVQANFDFFNHGWTEMMEIPGDELEEHYRRYETFFSDHGITIDDPLGGFRPAAGIADAPETPERLETAEYENALAGFADDVYVETDDGETVVGGDTDEPEEVDPAVAPG</sequence>
<evidence type="ECO:0000313" key="3">
    <source>
        <dbReference type="Proteomes" id="UP000216308"/>
    </source>
</evidence>
<dbReference type="Pfam" id="PF19646">
    <property type="entry name" value="DUF6149"/>
    <property type="match status" value="1"/>
</dbReference>
<reference evidence="2 3" key="1">
    <citation type="journal article" date="2014" name="Front. Microbiol.">
        <title>Population and genomic analysis of the genus Halorubrum.</title>
        <authorList>
            <person name="Fullmer M.S."/>
            <person name="Soucy S.M."/>
            <person name="Swithers K.S."/>
            <person name="Makkay A.M."/>
            <person name="Wheeler R."/>
            <person name="Ventosa A."/>
            <person name="Gogarten J.P."/>
            <person name="Papke R.T."/>
        </authorList>
    </citation>
    <scope>NUCLEOTIDE SEQUENCE [LARGE SCALE GENOMIC DNA]</scope>
    <source>
        <strain evidence="2 3">Cb34</strain>
    </source>
</reference>
<proteinExistence type="predicted"/>
<accession>A0A256IHT9</accession>
<feature type="region of interest" description="Disordered" evidence="1">
    <location>
        <begin position="168"/>
        <end position="190"/>
    </location>
</feature>
<gene>
    <name evidence="2" type="ORF">DJ70_10420</name>
</gene>
<feature type="non-terminal residue" evidence="2">
    <location>
        <position position="190"/>
    </location>
</feature>
<feature type="compositionally biased region" description="Acidic residues" evidence="1">
    <location>
        <begin position="168"/>
        <end position="184"/>
    </location>
</feature>
<evidence type="ECO:0000256" key="1">
    <source>
        <dbReference type="SAM" id="MobiDB-lite"/>
    </source>
</evidence>
<dbReference type="EMBL" id="NHPJ01000094">
    <property type="protein sequence ID" value="OYR56095.1"/>
    <property type="molecule type" value="Genomic_DNA"/>
</dbReference>
<keyword evidence="3" id="KW-1185">Reference proteome</keyword>
<organism evidence="2 3">
    <name type="scientific">Halorubrum halodurans</name>
    <dbReference type="NCBI Taxonomy" id="1383851"/>
    <lineage>
        <taxon>Archaea</taxon>
        <taxon>Methanobacteriati</taxon>
        <taxon>Methanobacteriota</taxon>
        <taxon>Stenosarchaea group</taxon>
        <taxon>Halobacteria</taxon>
        <taxon>Halobacteriales</taxon>
        <taxon>Haloferacaceae</taxon>
        <taxon>Halorubrum</taxon>
    </lineage>
</organism>
<dbReference type="AlphaFoldDB" id="A0A256IHT9"/>
<dbReference type="InterPro" id="IPR046147">
    <property type="entry name" value="DUF6149"/>
</dbReference>
<name>A0A256IHT9_9EURY</name>
<evidence type="ECO:0000313" key="2">
    <source>
        <dbReference type="EMBL" id="OYR56095.1"/>
    </source>
</evidence>
<dbReference type="OrthoDB" id="192229at2157"/>
<comment type="caution">
    <text evidence="2">The sequence shown here is derived from an EMBL/GenBank/DDBJ whole genome shotgun (WGS) entry which is preliminary data.</text>
</comment>
<protein>
    <submittedName>
        <fullName evidence="2">Uncharacterized protein</fullName>
    </submittedName>
</protein>
<dbReference type="Proteomes" id="UP000216308">
    <property type="component" value="Unassembled WGS sequence"/>
</dbReference>